<dbReference type="InterPro" id="IPR051087">
    <property type="entry name" value="Mitochondrial_ACSM"/>
</dbReference>
<gene>
    <name evidence="8" type="primary">acsA_7</name>
    <name evidence="8" type="ORF">SDC9_25345</name>
</gene>
<dbReference type="GO" id="GO:0006637">
    <property type="term" value="P:acyl-CoA metabolic process"/>
    <property type="evidence" value="ECO:0007669"/>
    <property type="project" value="TreeGrafter"/>
</dbReference>
<evidence type="ECO:0000256" key="4">
    <source>
        <dbReference type="ARBA" id="ARBA00022840"/>
    </source>
</evidence>
<dbReference type="FunFam" id="3.30.300.30:FF:000005">
    <property type="entry name" value="Acyl-coenzyme A synthetase ACSM5, mitochondrial"/>
    <property type="match status" value="1"/>
</dbReference>
<comment type="similarity">
    <text evidence="1">Belongs to the ATP-dependent AMP-binding enzyme family.</text>
</comment>
<dbReference type="InterPro" id="IPR000873">
    <property type="entry name" value="AMP-dep_synth/lig_dom"/>
</dbReference>
<dbReference type="Pfam" id="PF00501">
    <property type="entry name" value="AMP-binding"/>
    <property type="match status" value="1"/>
</dbReference>
<dbReference type="GO" id="GO:0004321">
    <property type="term" value="F:fatty-acyl-CoA synthase activity"/>
    <property type="evidence" value="ECO:0007669"/>
    <property type="project" value="TreeGrafter"/>
</dbReference>
<dbReference type="GO" id="GO:0006633">
    <property type="term" value="P:fatty acid biosynthetic process"/>
    <property type="evidence" value="ECO:0007669"/>
    <property type="project" value="TreeGrafter"/>
</dbReference>
<feature type="domain" description="AMP-binding enzyme C-terminal" evidence="7">
    <location>
        <begin position="481"/>
        <end position="559"/>
    </location>
</feature>
<protein>
    <submittedName>
        <fullName evidence="8">Acetyl-coenzyme A synthetase</fullName>
        <ecNumber evidence="8">6.2.1.1</ecNumber>
    </submittedName>
</protein>
<dbReference type="EMBL" id="VSSQ01000127">
    <property type="protein sequence ID" value="MPL79466.1"/>
    <property type="molecule type" value="Genomic_DNA"/>
</dbReference>
<keyword evidence="4" id="KW-0067">ATP-binding</keyword>
<dbReference type="GO" id="GO:0015645">
    <property type="term" value="F:fatty acid ligase activity"/>
    <property type="evidence" value="ECO:0007669"/>
    <property type="project" value="TreeGrafter"/>
</dbReference>
<accession>A0A644UKA8</accession>
<dbReference type="PANTHER" id="PTHR43605:SF10">
    <property type="entry name" value="ACYL-COA SYNTHETASE MEDIUM CHAIN FAMILY MEMBER 3"/>
    <property type="match status" value="1"/>
</dbReference>
<dbReference type="InterPro" id="IPR045851">
    <property type="entry name" value="AMP-bd_C_sf"/>
</dbReference>
<dbReference type="PANTHER" id="PTHR43605">
    <property type="entry name" value="ACYL-COENZYME A SYNTHETASE"/>
    <property type="match status" value="1"/>
</dbReference>
<dbReference type="EC" id="6.2.1.1" evidence="8"/>
<feature type="domain" description="AMP-dependent synthetase/ligase" evidence="6">
    <location>
        <begin position="55"/>
        <end position="419"/>
    </location>
</feature>
<dbReference type="Gene3D" id="3.40.50.12780">
    <property type="entry name" value="N-terminal domain of ligase-like"/>
    <property type="match status" value="1"/>
</dbReference>
<evidence type="ECO:0000313" key="8">
    <source>
        <dbReference type="EMBL" id="MPL79466.1"/>
    </source>
</evidence>
<dbReference type="SUPFAM" id="SSF56801">
    <property type="entry name" value="Acetyl-CoA synthetase-like"/>
    <property type="match status" value="1"/>
</dbReference>
<comment type="caution">
    <text evidence="8">The sequence shown here is derived from an EMBL/GenBank/DDBJ whole genome shotgun (WGS) entry which is preliminary data.</text>
</comment>
<feature type="compositionally biased region" description="Basic and acidic residues" evidence="5">
    <location>
        <begin position="13"/>
        <end position="22"/>
    </location>
</feature>
<evidence type="ECO:0000256" key="2">
    <source>
        <dbReference type="ARBA" id="ARBA00022598"/>
    </source>
</evidence>
<evidence type="ECO:0000256" key="3">
    <source>
        <dbReference type="ARBA" id="ARBA00022741"/>
    </source>
</evidence>
<evidence type="ECO:0000256" key="5">
    <source>
        <dbReference type="SAM" id="MobiDB-lite"/>
    </source>
</evidence>
<dbReference type="AlphaFoldDB" id="A0A644UKA8"/>
<dbReference type="Gene3D" id="3.30.300.30">
    <property type="match status" value="1"/>
</dbReference>
<proteinExistence type="inferred from homology"/>
<name>A0A644UKA8_9ZZZZ</name>
<feature type="region of interest" description="Disordered" evidence="5">
    <location>
        <begin position="1"/>
        <end position="24"/>
    </location>
</feature>
<evidence type="ECO:0000256" key="1">
    <source>
        <dbReference type="ARBA" id="ARBA00006432"/>
    </source>
</evidence>
<dbReference type="InterPro" id="IPR025110">
    <property type="entry name" value="AMP-bd_C"/>
</dbReference>
<keyword evidence="3" id="KW-0547">Nucleotide-binding</keyword>
<evidence type="ECO:0000259" key="6">
    <source>
        <dbReference type="Pfam" id="PF00501"/>
    </source>
</evidence>
<dbReference type="Pfam" id="PF13193">
    <property type="entry name" value="AMP-binding_C"/>
    <property type="match status" value="1"/>
</dbReference>
<dbReference type="GO" id="GO:0005524">
    <property type="term" value="F:ATP binding"/>
    <property type="evidence" value="ECO:0007669"/>
    <property type="project" value="UniProtKB-KW"/>
</dbReference>
<sequence>MTETAHKAGRSTRSTEREHKSEGFVPHNMMDYEETYSTFSIAVPEYYNFGFDVVDAWAKKDRNKLAMIWTNQEGKEKYFTFRQMMNLSNQIANMMFKQHIGKGDRVMILLPRVPEWWTFALAAIKIGAVICPSPVILTPHDLKYRINQGKFKMIVTNTENVWKLEDIAGECPTLQVKFLTDGDAPGWINYQKELIHPARASTKLSSIVRSVRTKATDPMLIFFSSGTTADPKMVLHNHAYPLGHIVTGRFWYDLTDNDLHFTVADMGWGKSSWGKFYGPWMEGACVFVYDYRGKFNATELLPLIEKYEITTFCAPPTIYRMLILADLETFDFSELRHCLSAGETLNPEVNRVWEEGTGKKIYEAYGQTETVTVIGTFPCMEVRPGSIGKPAPGWKIELHDEMGNQVQPGVEGRIAIKTSDPSPVGLFTEYLNDPKATAKVFINGWYYTGDKATVDEDGYYWFMGRDDDMIKSSGYRVSPAEVESALIEHPAVKESAVVGSPDPIRGVIIKAFVVLKDGYTGSDALIKEMQNHVKTTTAPYKYPRAIEFVDELPKTISGKIRRVELRNLEMKRYQDAHHEEFSEKKN</sequence>
<dbReference type="InterPro" id="IPR042099">
    <property type="entry name" value="ANL_N_sf"/>
</dbReference>
<reference evidence="8" key="1">
    <citation type="submission" date="2019-08" db="EMBL/GenBank/DDBJ databases">
        <authorList>
            <person name="Kucharzyk K."/>
            <person name="Murdoch R.W."/>
            <person name="Higgins S."/>
            <person name="Loffler F."/>
        </authorList>
    </citation>
    <scope>NUCLEOTIDE SEQUENCE</scope>
</reference>
<dbReference type="GO" id="GO:0003987">
    <property type="term" value="F:acetate-CoA ligase activity"/>
    <property type="evidence" value="ECO:0007669"/>
    <property type="project" value="UniProtKB-EC"/>
</dbReference>
<evidence type="ECO:0000259" key="7">
    <source>
        <dbReference type="Pfam" id="PF13193"/>
    </source>
</evidence>
<keyword evidence="2 8" id="KW-0436">Ligase</keyword>
<organism evidence="8">
    <name type="scientific">bioreactor metagenome</name>
    <dbReference type="NCBI Taxonomy" id="1076179"/>
    <lineage>
        <taxon>unclassified sequences</taxon>
        <taxon>metagenomes</taxon>
        <taxon>ecological metagenomes</taxon>
    </lineage>
</organism>